<evidence type="ECO:0000256" key="3">
    <source>
        <dbReference type="ARBA" id="ARBA00022692"/>
    </source>
</evidence>
<keyword evidence="2" id="KW-0813">Transport</keyword>
<keyword evidence="4 7" id="KW-1133">Transmembrane helix</keyword>
<dbReference type="GO" id="GO:0042391">
    <property type="term" value="P:regulation of membrane potential"/>
    <property type="evidence" value="ECO:0007669"/>
    <property type="project" value="TreeGrafter"/>
</dbReference>
<dbReference type="SUPFAM" id="SSF47769">
    <property type="entry name" value="SAM/Pointed domain"/>
    <property type="match status" value="1"/>
</dbReference>
<dbReference type="Pfam" id="PF00027">
    <property type="entry name" value="cNMP_binding"/>
    <property type="match status" value="1"/>
</dbReference>
<dbReference type="Gene3D" id="1.10.150.50">
    <property type="entry name" value="Transcription Factor, Ets-1"/>
    <property type="match status" value="1"/>
</dbReference>
<keyword evidence="11" id="KW-1185">Reference proteome</keyword>
<dbReference type="InterPro" id="IPR005821">
    <property type="entry name" value="Ion_trans_dom"/>
</dbReference>
<dbReference type="GO" id="GO:0005886">
    <property type="term" value="C:plasma membrane"/>
    <property type="evidence" value="ECO:0007669"/>
    <property type="project" value="TreeGrafter"/>
</dbReference>
<dbReference type="PANTHER" id="PTHR10217:SF435">
    <property type="entry name" value="POTASSIUM VOLTAGE-GATED CHANNEL PROTEIN EAG"/>
    <property type="match status" value="1"/>
</dbReference>
<gene>
    <name evidence="10" type="ORF">PBRA_007498</name>
</gene>
<accession>A0A0G4IXC7</accession>
<sequence length="857" mass="96578">MLVRNPVQDWSVDDVQDWLKRNGFADYCTRFLLEEVDGPQMLTMSRRGLVLMGIEDSALLAAIHRLRDLKPRVGVISDRELNAVVTELNETIEWLVSRIPSDKMKKRVRQGLAPAPLPFHSPSWRHLTERVKVDDNAEPSSSDDSIRGVIAGATGEYTAIVNGILVSADDLKMFVIDAGEDPNEVSDDETSERVGIMSLHQLTKAAAEANTARQAKRKTKGTARAAAAKRAAYKQIVEQASPDRFDVRLKHIRRHSRIIVPTEVMPVASGESDTAIEEENVSKKKRRFLLLPTDPIRTRFDFLMMFLVLYFAVTTPMNLAFDLGLDSSIVVELVMDSLFVIDIISNFFTAFTIVRGRRAGQLETRRSEIAKQYMKAWFWLDLVATVPIDLIIPLVDPSSSATTGAQFNKLIRLLRGFKLMRVLRMSRIAKRISKKFRLNAAVVSILKILVCLTFTWHCLGCFYWMIFNVEGLDNDWSPPQEVQSGSLSLRYLRSVFWAVNQTMSVGTNTPAETLAETVYTVACVFIGLVLNAIIVGLFKQAVDELDLASKVHLADLEEVAVKLRHYRCPKGLITQICGYFSYLQSRYLDYTSRNLFDGLHPALREELLLALNAKLIQQVPMFRDVSRVCLLSIISKLRSRIYNPQEYIALKGEKCTEMFFIVNGSVQCTADDDDDGGGGDGRGRILREGDYFCERSVMTSDRVSATYRSMSYSELYVLERSDFKRLLQQFPTFVITMYRHMNPNATYWQKVGHSVKLTRLLRRLGNIIQFTETYALYSRGVAIDRKDIEVANELLGDDLVPPLDAEAARIAQEQRAREDADKAAAAAAAVVAAQAMAANNAKKKLTKGRSSQKARQY</sequence>
<dbReference type="InterPro" id="IPR014710">
    <property type="entry name" value="RmlC-like_jellyroll"/>
</dbReference>
<dbReference type="Pfam" id="PF00536">
    <property type="entry name" value="SAM_1"/>
    <property type="match status" value="1"/>
</dbReference>
<evidence type="ECO:0000256" key="4">
    <source>
        <dbReference type="ARBA" id="ARBA00022989"/>
    </source>
</evidence>
<keyword evidence="5" id="KW-0406">Ion transport</keyword>
<feature type="transmembrane region" description="Helical" evidence="7">
    <location>
        <begin position="333"/>
        <end position="355"/>
    </location>
</feature>
<name>A0A0G4IXC7_PLABS</name>
<dbReference type="InterPro" id="IPR050818">
    <property type="entry name" value="KCNH_animal-type"/>
</dbReference>
<feature type="transmembrane region" description="Helical" evidence="7">
    <location>
        <begin position="438"/>
        <end position="466"/>
    </location>
</feature>
<evidence type="ECO:0000256" key="7">
    <source>
        <dbReference type="SAM" id="Phobius"/>
    </source>
</evidence>
<evidence type="ECO:0000259" key="9">
    <source>
        <dbReference type="PROSITE" id="PS50105"/>
    </source>
</evidence>
<protein>
    <recommendedName>
        <fullName evidence="12">Cyclic nucleotide-binding domain-containing protein</fullName>
    </recommendedName>
</protein>
<dbReference type="InterPro" id="IPR013761">
    <property type="entry name" value="SAM/pointed_sf"/>
</dbReference>
<evidence type="ECO:0000256" key="5">
    <source>
        <dbReference type="ARBA" id="ARBA00023065"/>
    </source>
</evidence>
<dbReference type="Gene3D" id="2.60.120.10">
    <property type="entry name" value="Jelly Rolls"/>
    <property type="match status" value="1"/>
</dbReference>
<evidence type="ECO:0000256" key="6">
    <source>
        <dbReference type="ARBA" id="ARBA00023136"/>
    </source>
</evidence>
<dbReference type="GO" id="GO:0005249">
    <property type="term" value="F:voltage-gated potassium channel activity"/>
    <property type="evidence" value="ECO:0007669"/>
    <property type="project" value="TreeGrafter"/>
</dbReference>
<dbReference type="AlphaFoldDB" id="A0A0G4IXC7"/>
<evidence type="ECO:0008006" key="12">
    <source>
        <dbReference type="Google" id="ProtNLM"/>
    </source>
</evidence>
<dbReference type="InterPro" id="IPR001660">
    <property type="entry name" value="SAM"/>
</dbReference>
<feature type="domain" description="SAM" evidence="9">
    <location>
        <begin position="10"/>
        <end position="54"/>
    </location>
</feature>
<proteinExistence type="predicted"/>
<dbReference type="PANTHER" id="PTHR10217">
    <property type="entry name" value="VOLTAGE AND LIGAND GATED POTASSIUM CHANNEL"/>
    <property type="match status" value="1"/>
</dbReference>
<feature type="transmembrane region" description="Helical" evidence="7">
    <location>
        <begin position="518"/>
        <end position="538"/>
    </location>
</feature>
<dbReference type="SMART" id="SM00100">
    <property type="entry name" value="cNMP"/>
    <property type="match status" value="1"/>
</dbReference>
<dbReference type="Proteomes" id="UP000039324">
    <property type="component" value="Unassembled WGS sequence"/>
</dbReference>
<dbReference type="SMART" id="SM00454">
    <property type="entry name" value="SAM"/>
    <property type="match status" value="1"/>
</dbReference>
<dbReference type="InterPro" id="IPR000595">
    <property type="entry name" value="cNMP-bd_dom"/>
</dbReference>
<comment type="subcellular location">
    <subcellularLocation>
        <location evidence="1">Membrane</location>
        <topology evidence="1">Multi-pass membrane protein</topology>
    </subcellularLocation>
</comment>
<evidence type="ECO:0000313" key="11">
    <source>
        <dbReference type="Proteomes" id="UP000039324"/>
    </source>
</evidence>
<dbReference type="STRING" id="37360.A0A0G4IXC7"/>
<evidence type="ECO:0000256" key="2">
    <source>
        <dbReference type="ARBA" id="ARBA00022448"/>
    </source>
</evidence>
<dbReference type="Gene3D" id="1.10.287.70">
    <property type="match status" value="1"/>
</dbReference>
<feature type="domain" description="Cyclic nucleotide-binding" evidence="8">
    <location>
        <begin position="621"/>
        <end position="727"/>
    </location>
</feature>
<evidence type="ECO:0000256" key="1">
    <source>
        <dbReference type="ARBA" id="ARBA00004141"/>
    </source>
</evidence>
<reference evidence="10 11" key="1">
    <citation type="submission" date="2015-02" db="EMBL/GenBank/DDBJ databases">
        <authorList>
            <person name="Chooi Y.-H."/>
        </authorList>
    </citation>
    <scope>NUCLEOTIDE SEQUENCE [LARGE SCALE GENOMIC DNA]</scope>
    <source>
        <strain evidence="10">E3</strain>
    </source>
</reference>
<dbReference type="OrthoDB" id="421226at2759"/>
<evidence type="ECO:0000313" key="10">
    <source>
        <dbReference type="EMBL" id="CEO99764.1"/>
    </source>
</evidence>
<dbReference type="EMBL" id="CDSF01000093">
    <property type="protein sequence ID" value="CEO99764.1"/>
    <property type="molecule type" value="Genomic_DNA"/>
</dbReference>
<dbReference type="SUPFAM" id="SSF51206">
    <property type="entry name" value="cAMP-binding domain-like"/>
    <property type="match status" value="1"/>
</dbReference>
<dbReference type="InterPro" id="IPR018490">
    <property type="entry name" value="cNMP-bd_dom_sf"/>
</dbReference>
<feature type="transmembrane region" description="Helical" evidence="7">
    <location>
        <begin position="302"/>
        <end position="321"/>
    </location>
</feature>
<dbReference type="Pfam" id="PF00520">
    <property type="entry name" value="Ion_trans"/>
    <property type="match status" value="1"/>
</dbReference>
<organism evidence="10 11">
    <name type="scientific">Plasmodiophora brassicae</name>
    <name type="common">Clubroot disease agent</name>
    <dbReference type="NCBI Taxonomy" id="37360"/>
    <lineage>
        <taxon>Eukaryota</taxon>
        <taxon>Sar</taxon>
        <taxon>Rhizaria</taxon>
        <taxon>Endomyxa</taxon>
        <taxon>Phytomyxea</taxon>
        <taxon>Plasmodiophorida</taxon>
        <taxon>Plasmodiophoridae</taxon>
        <taxon>Plasmodiophora</taxon>
    </lineage>
</organism>
<dbReference type="PROSITE" id="PS50105">
    <property type="entry name" value="SAM_DOMAIN"/>
    <property type="match status" value="1"/>
</dbReference>
<keyword evidence="3 7" id="KW-0812">Transmembrane</keyword>
<dbReference type="OMA" id="LHECPSE"/>
<dbReference type="PROSITE" id="PS50042">
    <property type="entry name" value="CNMP_BINDING_3"/>
    <property type="match status" value="1"/>
</dbReference>
<evidence type="ECO:0000259" key="8">
    <source>
        <dbReference type="PROSITE" id="PS50042"/>
    </source>
</evidence>
<keyword evidence="6 7" id="KW-0472">Membrane</keyword>
<dbReference type="SUPFAM" id="SSF81324">
    <property type="entry name" value="Voltage-gated potassium channels"/>
    <property type="match status" value="1"/>
</dbReference>
<dbReference type="CDD" id="cd00038">
    <property type="entry name" value="CAP_ED"/>
    <property type="match status" value="1"/>
</dbReference>